<name>A0A6P1EGJ6_LENHI</name>
<dbReference type="RefSeq" id="WP_003550519.1">
    <property type="nucleotide sequence ID" value="NZ_CABKOL010000106.1"/>
</dbReference>
<evidence type="ECO:0008006" key="4">
    <source>
        <dbReference type="Google" id="ProtNLM"/>
    </source>
</evidence>
<dbReference type="AlphaFoldDB" id="A0A6P1EGJ6"/>
<keyword evidence="1" id="KW-0472">Membrane</keyword>
<dbReference type="SMR" id="A0A6P1EGJ6"/>
<protein>
    <recommendedName>
        <fullName evidence="4">Hydrophobic protein</fullName>
    </recommendedName>
</protein>
<dbReference type="GeneID" id="69059372"/>
<accession>A0A6P1EGJ6</accession>
<evidence type="ECO:0000313" key="3">
    <source>
        <dbReference type="Proteomes" id="UP000465035"/>
    </source>
</evidence>
<dbReference type="EMBL" id="CP047121">
    <property type="protein sequence ID" value="QHB53114.1"/>
    <property type="molecule type" value="Genomic_DNA"/>
</dbReference>
<gene>
    <name evidence="2" type="ORF">GQR93_13400</name>
</gene>
<feature type="transmembrane region" description="Helical" evidence="1">
    <location>
        <begin position="109"/>
        <end position="127"/>
    </location>
</feature>
<evidence type="ECO:0000313" key="2">
    <source>
        <dbReference type="EMBL" id="QHB53114.1"/>
    </source>
</evidence>
<keyword evidence="1" id="KW-0812">Transmembrane</keyword>
<evidence type="ECO:0000256" key="1">
    <source>
        <dbReference type="SAM" id="Phobius"/>
    </source>
</evidence>
<keyword evidence="1" id="KW-1133">Transmembrane helix</keyword>
<reference evidence="2 3" key="1">
    <citation type="submission" date="2019-12" db="EMBL/GenBank/DDBJ databases">
        <title>Lactobacillus hilgardii FLUB.</title>
        <authorList>
            <person name="Gustaw K."/>
        </authorList>
    </citation>
    <scope>NUCLEOTIDE SEQUENCE [LARGE SCALE GENOMIC DNA]</scope>
    <source>
        <strain evidence="2 3">FLUB</strain>
    </source>
</reference>
<feature type="transmembrane region" description="Helical" evidence="1">
    <location>
        <begin position="53"/>
        <end position="72"/>
    </location>
</feature>
<feature type="transmembrane region" description="Helical" evidence="1">
    <location>
        <begin position="161"/>
        <end position="178"/>
    </location>
</feature>
<dbReference type="Proteomes" id="UP000465035">
    <property type="component" value="Chromosome"/>
</dbReference>
<sequence length="201" mass="23739">MIYSSIVSLLIIIYFVKDQFEFSKVTKMRLLFLPIFCLYQFFSKLNINSVHDIVMLIVILIFSIVVGFYQSVNFKIKELSTSKYFFIDDNGKEVNIYQKALYARGGRSYLIGWLLVFLFTLLLNSKFNSDLNFFKFTHELVDEMMKDLAIFMRIRDTNSGWKSWGILGITNIVYLFFIRHKSTKMNQFFKSNTMETIGSKK</sequence>
<organism evidence="2 3">
    <name type="scientific">Lentilactobacillus hilgardii</name>
    <name type="common">Lactobacillus hilgardii</name>
    <dbReference type="NCBI Taxonomy" id="1588"/>
    <lineage>
        <taxon>Bacteria</taxon>
        <taxon>Bacillati</taxon>
        <taxon>Bacillota</taxon>
        <taxon>Bacilli</taxon>
        <taxon>Lactobacillales</taxon>
        <taxon>Lactobacillaceae</taxon>
        <taxon>Lentilactobacillus</taxon>
    </lineage>
</organism>
<proteinExistence type="predicted"/>